<evidence type="ECO:0000313" key="4">
    <source>
        <dbReference type="EnsemblPlants" id="PNT68446"/>
    </source>
</evidence>
<organism evidence="4">
    <name type="scientific">Brachypodium distachyon</name>
    <name type="common">Purple false brome</name>
    <name type="synonym">Trachynia distachya</name>
    <dbReference type="NCBI Taxonomy" id="15368"/>
    <lineage>
        <taxon>Eukaryota</taxon>
        <taxon>Viridiplantae</taxon>
        <taxon>Streptophyta</taxon>
        <taxon>Embryophyta</taxon>
        <taxon>Tracheophyta</taxon>
        <taxon>Spermatophyta</taxon>
        <taxon>Magnoliopsida</taxon>
        <taxon>Liliopsida</taxon>
        <taxon>Poales</taxon>
        <taxon>Poaceae</taxon>
        <taxon>BOP clade</taxon>
        <taxon>Pooideae</taxon>
        <taxon>Stipodae</taxon>
        <taxon>Brachypodieae</taxon>
        <taxon>Brachypodium</taxon>
    </lineage>
</organism>
<protein>
    <recommendedName>
        <fullName evidence="2">BTB domain-containing protein</fullName>
    </recommendedName>
</protein>
<dbReference type="RefSeq" id="XP_024317221.1">
    <property type="nucleotide sequence ID" value="XM_024461453.1"/>
</dbReference>
<dbReference type="OrthoDB" id="10261408at2759"/>
<proteinExistence type="predicted"/>
<dbReference type="PROSITE" id="PS50097">
    <property type="entry name" value="BTB"/>
    <property type="match status" value="1"/>
</dbReference>
<feature type="domain" description="BTB" evidence="2">
    <location>
        <begin position="163"/>
        <end position="223"/>
    </location>
</feature>
<dbReference type="Proteomes" id="UP000008810">
    <property type="component" value="Chromosome 3"/>
</dbReference>
<evidence type="ECO:0000259" key="2">
    <source>
        <dbReference type="PROSITE" id="PS50097"/>
    </source>
</evidence>
<dbReference type="InterPro" id="IPR000210">
    <property type="entry name" value="BTB/POZ_dom"/>
</dbReference>
<dbReference type="SUPFAM" id="SSF54695">
    <property type="entry name" value="POZ domain"/>
    <property type="match status" value="1"/>
</dbReference>
<dbReference type="InterPro" id="IPR045005">
    <property type="entry name" value="BPM1-6"/>
</dbReference>
<dbReference type="EnsemblPlants" id="PNT68447">
    <property type="protein sequence ID" value="PNT68447"/>
    <property type="gene ID" value="BRADI_3g40728v3"/>
</dbReference>
<dbReference type="OMA" id="SEMFHAH"/>
<sequence length="223" mass="24106">MVDSGFIEFKLDYQKTRKLALGHKLSKSIRAGEHTLTVDCYPRGLFGGNYPGDDLPLHLFLAIKSKNINLIFEAFVVGKDGAPSPSHAKRTVAFESIVGGGTRHATLFSFLKQSDLESLCAANGGVVTVVCGVILRHDENPITVPAPNIGVHLRDMMGCTDGSDVSFSVGRETFHAHRAMLAARSPVFKAELFGSMAESKLPCVTVCGIEPSIFKALPHFIYT</sequence>
<dbReference type="EnsemblPlants" id="PNT68446">
    <property type="protein sequence ID" value="PNT68446"/>
    <property type="gene ID" value="BRADI_3g40728v3"/>
</dbReference>
<name>I1I8R1_BRADI</name>
<dbReference type="Gramene" id="PNT68446">
    <property type="protein sequence ID" value="PNT68446"/>
    <property type="gene ID" value="BRADI_3g40728v3"/>
</dbReference>
<reference evidence="3" key="2">
    <citation type="submission" date="2017-06" db="EMBL/GenBank/DDBJ databases">
        <title>WGS assembly of Brachypodium distachyon.</title>
        <authorList>
            <consortium name="The International Brachypodium Initiative"/>
            <person name="Lucas S."/>
            <person name="Harmon-Smith M."/>
            <person name="Lail K."/>
            <person name="Tice H."/>
            <person name="Grimwood J."/>
            <person name="Bruce D."/>
            <person name="Barry K."/>
            <person name="Shu S."/>
            <person name="Lindquist E."/>
            <person name="Wang M."/>
            <person name="Pitluck S."/>
            <person name="Vogel J.P."/>
            <person name="Garvin D.F."/>
            <person name="Mockler T.C."/>
            <person name="Schmutz J."/>
            <person name="Rokhsar D."/>
            <person name="Bevan M.W."/>
        </authorList>
    </citation>
    <scope>NUCLEOTIDE SEQUENCE</scope>
    <source>
        <strain evidence="3">Bd21</strain>
    </source>
</reference>
<comment type="pathway">
    <text evidence="1">Protein modification; protein ubiquitination.</text>
</comment>
<dbReference type="PANTHER" id="PTHR26379">
    <property type="entry name" value="BTB/POZ AND MATH DOMAIN-CONTAINING PROTEIN 1"/>
    <property type="match status" value="1"/>
</dbReference>
<evidence type="ECO:0000256" key="1">
    <source>
        <dbReference type="ARBA" id="ARBA00004906"/>
    </source>
</evidence>
<dbReference type="Gramene" id="PNT68447">
    <property type="protein sequence ID" value="PNT68447"/>
    <property type="gene ID" value="BRADI_3g40728v3"/>
</dbReference>
<evidence type="ECO:0000313" key="5">
    <source>
        <dbReference type="Proteomes" id="UP000008810"/>
    </source>
</evidence>
<dbReference type="GO" id="GO:0016567">
    <property type="term" value="P:protein ubiquitination"/>
    <property type="evidence" value="ECO:0007669"/>
    <property type="project" value="InterPro"/>
</dbReference>
<dbReference type="HOGENOM" id="CLU_004253_2_2_1"/>
<dbReference type="Gene3D" id="3.30.710.10">
    <property type="entry name" value="Potassium Channel Kv1.1, Chain A"/>
    <property type="match status" value="1"/>
</dbReference>
<reference evidence="4" key="3">
    <citation type="submission" date="2018-08" db="UniProtKB">
        <authorList>
            <consortium name="EnsemblPlants"/>
        </authorList>
    </citation>
    <scope>IDENTIFICATION</scope>
    <source>
        <strain evidence="4">cv. Bd21</strain>
    </source>
</reference>
<dbReference type="AlphaFoldDB" id="I1I8R1"/>
<dbReference type="EMBL" id="CM000882">
    <property type="protein sequence ID" value="PNT68446.1"/>
    <property type="molecule type" value="Genomic_DNA"/>
</dbReference>
<gene>
    <name evidence="4" type="primary">LOC100825623</name>
    <name evidence="3" type="ORF">BRADI_3g40728v3</name>
</gene>
<evidence type="ECO:0000313" key="3">
    <source>
        <dbReference type="EMBL" id="PNT68446.1"/>
    </source>
</evidence>
<dbReference type="eggNOG" id="KOG1987">
    <property type="taxonomic scope" value="Eukaryota"/>
</dbReference>
<dbReference type="InterPro" id="IPR011333">
    <property type="entry name" value="SKP1/BTB/POZ_sf"/>
</dbReference>
<dbReference type="Pfam" id="PF00651">
    <property type="entry name" value="BTB"/>
    <property type="match status" value="1"/>
</dbReference>
<dbReference type="GeneID" id="100825623"/>
<dbReference type="PANTHER" id="PTHR26379:SF238">
    <property type="entry name" value="OS08G0523100 PROTEIN"/>
    <property type="match status" value="1"/>
</dbReference>
<accession>I1I8R1</accession>
<dbReference type="EMBL" id="CM000882">
    <property type="protein sequence ID" value="PNT68447.1"/>
    <property type="molecule type" value="Genomic_DNA"/>
</dbReference>
<keyword evidence="5" id="KW-1185">Reference proteome</keyword>
<reference evidence="3 4" key="1">
    <citation type="journal article" date="2010" name="Nature">
        <title>Genome sequencing and analysis of the model grass Brachypodium distachyon.</title>
        <authorList>
            <consortium name="International Brachypodium Initiative"/>
        </authorList>
    </citation>
    <scope>NUCLEOTIDE SEQUENCE [LARGE SCALE GENOMIC DNA]</scope>
    <source>
        <strain evidence="3">Bd21</strain>
        <strain evidence="4">cv. Bd21</strain>
    </source>
</reference>